<proteinExistence type="predicted"/>
<evidence type="ECO:0000313" key="2">
    <source>
        <dbReference type="EMBL" id="KRZ78835.1"/>
    </source>
</evidence>
<dbReference type="AlphaFoldDB" id="A0A0V1N4R3"/>
<name>A0A0V1N4R3_9BILA</name>
<protein>
    <submittedName>
        <fullName evidence="2">Uncharacterized protein</fullName>
    </submittedName>
</protein>
<sequence length="226" mass="26238">MNSSSWFHVDNGFAIFHNFRLLQPPPFPRDSQPTFLSADWLKLYSHVEQAERRMRFLLPLTLNEIILLLLFNTALVLSLRNQKKKKTESIDCFGLVQNKIDCTFKGQYVAEMQSISFSGACYKRALSSIFRHHLKSKAMATRVPKSPSTSSTATAFDRYLEEEEEEEEYKNFNVCDNSPLPSLLELIMQKSNQHTDIEHNWTTVFDSNADKRNKSSTEFRREAIED</sequence>
<reference evidence="2 3" key="1">
    <citation type="submission" date="2015-01" db="EMBL/GenBank/DDBJ databases">
        <title>Evolution of Trichinella species and genotypes.</title>
        <authorList>
            <person name="Korhonen P.K."/>
            <person name="Edoardo P."/>
            <person name="Giuseppe L.R."/>
            <person name="Gasser R.B."/>
        </authorList>
    </citation>
    <scope>NUCLEOTIDE SEQUENCE [LARGE SCALE GENOMIC DNA]</scope>
    <source>
        <strain evidence="2">ISS1980</strain>
    </source>
</reference>
<dbReference type="Proteomes" id="UP000054843">
    <property type="component" value="Unassembled WGS sequence"/>
</dbReference>
<keyword evidence="1" id="KW-1133">Transmembrane helix</keyword>
<comment type="caution">
    <text evidence="2">The sequence shown here is derived from an EMBL/GenBank/DDBJ whole genome shotgun (WGS) entry which is preliminary data.</text>
</comment>
<dbReference type="EMBL" id="JYDO01000010">
    <property type="protein sequence ID" value="KRZ78835.1"/>
    <property type="molecule type" value="Genomic_DNA"/>
</dbReference>
<keyword evidence="1" id="KW-0812">Transmembrane</keyword>
<feature type="transmembrane region" description="Helical" evidence="1">
    <location>
        <begin position="56"/>
        <end position="79"/>
    </location>
</feature>
<keyword evidence="3" id="KW-1185">Reference proteome</keyword>
<evidence type="ECO:0000256" key="1">
    <source>
        <dbReference type="SAM" id="Phobius"/>
    </source>
</evidence>
<keyword evidence="1" id="KW-0472">Membrane</keyword>
<accession>A0A0V1N4R3</accession>
<evidence type="ECO:0000313" key="3">
    <source>
        <dbReference type="Proteomes" id="UP000054843"/>
    </source>
</evidence>
<organism evidence="2 3">
    <name type="scientific">Trichinella papuae</name>
    <dbReference type="NCBI Taxonomy" id="268474"/>
    <lineage>
        <taxon>Eukaryota</taxon>
        <taxon>Metazoa</taxon>
        <taxon>Ecdysozoa</taxon>
        <taxon>Nematoda</taxon>
        <taxon>Enoplea</taxon>
        <taxon>Dorylaimia</taxon>
        <taxon>Trichinellida</taxon>
        <taxon>Trichinellidae</taxon>
        <taxon>Trichinella</taxon>
    </lineage>
</organism>
<gene>
    <name evidence="2" type="ORF">T10_7243</name>
</gene>